<keyword evidence="1" id="KW-0472">Membrane</keyword>
<evidence type="ECO:0000256" key="1">
    <source>
        <dbReference type="SAM" id="Phobius"/>
    </source>
</evidence>
<keyword evidence="3" id="KW-1185">Reference proteome</keyword>
<dbReference type="EMBL" id="CM007382">
    <property type="protein sequence ID" value="ONK78273.1"/>
    <property type="molecule type" value="Genomic_DNA"/>
</dbReference>
<feature type="transmembrane region" description="Helical" evidence="1">
    <location>
        <begin position="12"/>
        <end position="34"/>
    </location>
</feature>
<sequence>MGAISNEIIRRVLKGLTFWKIVALFAVFFFFFSFGTSRSTGKIPLFSPPLNLAVELLSAFSPPPPLDLAVVAPVGAKPASPVVASLHPRDLAVELPKPSSPLCSIPLFSPPSDLAVELLSAFSPPPPLDLAVVAPVGAKPASPVVASFQPRRSQAY</sequence>
<name>A0A5P1FKL8_ASPOF</name>
<proteinExistence type="predicted"/>
<gene>
    <name evidence="2" type="ORF">A4U43_C02F16530</name>
</gene>
<keyword evidence="1" id="KW-1133">Transmembrane helix</keyword>
<dbReference type="Proteomes" id="UP000243459">
    <property type="component" value="Chromosome 2"/>
</dbReference>
<evidence type="ECO:0000313" key="2">
    <source>
        <dbReference type="EMBL" id="ONK78273.1"/>
    </source>
</evidence>
<accession>A0A5P1FKL8</accession>
<organism evidence="2 3">
    <name type="scientific">Asparagus officinalis</name>
    <name type="common">Garden asparagus</name>
    <dbReference type="NCBI Taxonomy" id="4686"/>
    <lineage>
        <taxon>Eukaryota</taxon>
        <taxon>Viridiplantae</taxon>
        <taxon>Streptophyta</taxon>
        <taxon>Embryophyta</taxon>
        <taxon>Tracheophyta</taxon>
        <taxon>Spermatophyta</taxon>
        <taxon>Magnoliopsida</taxon>
        <taxon>Liliopsida</taxon>
        <taxon>Asparagales</taxon>
        <taxon>Asparagaceae</taxon>
        <taxon>Asparagoideae</taxon>
        <taxon>Asparagus</taxon>
    </lineage>
</organism>
<dbReference type="Gramene" id="ONK78273">
    <property type="protein sequence ID" value="ONK78273"/>
    <property type="gene ID" value="A4U43_C02F16530"/>
</dbReference>
<keyword evidence="1" id="KW-0812">Transmembrane</keyword>
<reference evidence="3" key="1">
    <citation type="journal article" date="2017" name="Nat. Commun.">
        <title>The asparagus genome sheds light on the origin and evolution of a young Y chromosome.</title>
        <authorList>
            <person name="Harkess A."/>
            <person name="Zhou J."/>
            <person name="Xu C."/>
            <person name="Bowers J.E."/>
            <person name="Van der Hulst R."/>
            <person name="Ayyampalayam S."/>
            <person name="Mercati F."/>
            <person name="Riccardi P."/>
            <person name="McKain M.R."/>
            <person name="Kakrana A."/>
            <person name="Tang H."/>
            <person name="Ray J."/>
            <person name="Groenendijk J."/>
            <person name="Arikit S."/>
            <person name="Mathioni S.M."/>
            <person name="Nakano M."/>
            <person name="Shan H."/>
            <person name="Telgmann-Rauber A."/>
            <person name="Kanno A."/>
            <person name="Yue Z."/>
            <person name="Chen H."/>
            <person name="Li W."/>
            <person name="Chen Y."/>
            <person name="Xu X."/>
            <person name="Zhang Y."/>
            <person name="Luo S."/>
            <person name="Chen H."/>
            <person name="Gao J."/>
            <person name="Mao Z."/>
            <person name="Pires J.C."/>
            <person name="Luo M."/>
            <person name="Kudrna D."/>
            <person name="Wing R.A."/>
            <person name="Meyers B.C."/>
            <person name="Yi K."/>
            <person name="Kong H."/>
            <person name="Lavrijsen P."/>
            <person name="Sunseri F."/>
            <person name="Falavigna A."/>
            <person name="Ye Y."/>
            <person name="Leebens-Mack J.H."/>
            <person name="Chen G."/>
        </authorList>
    </citation>
    <scope>NUCLEOTIDE SEQUENCE [LARGE SCALE GENOMIC DNA]</scope>
    <source>
        <strain evidence="3">cv. DH0086</strain>
    </source>
</reference>
<dbReference type="AlphaFoldDB" id="A0A5P1FKL8"/>
<protein>
    <submittedName>
        <fullName evidence="2">Uncharacterized protein</fullName>
    </submittedName>
</protein>
<evidence type="ECO:0000313" key="3">
    <source>
        <dbReference type="Proteomes" id="UP000243459"/>
    </source>
</evidence>